<dbReference type="RefSeq" id="WP_185353678.1">
    <property type="nucleotide sequence ID" value="NZ_JAARNB010000001.1"/>
</dbReference>
<dbReference type="EMBL" id="JAAROL010000001">
    <property type="protein sequence ID" value="MBC1331090.1"/>
    <property type="molecule type" value="Genomic_DNA"/>
</dbReference>
<protein>
    <submittedName>
        <fullName evidence="1">Uncharacterized protein</fullName>
    </submittedName>
</protein>
<reference evidence="1 2" key="1">
    <citation type="submission" date="2020-03" db="EMBL/GenBank/DDBJ databases">
        <title>Soil Listeria distribution.</title>
        <authorList>
            <person name="Liao J."/>
            <person name="Wiedmann M."/>
        </authorList>
    </citation>
    <scope>NUCLEOTIDE SEQUENCE [LARGE SCALE GENOMIC DNA]</scope>
    <source>
        <strain evidence="1 2">FSL L7-1833</strain>
    </source>
</reference>
<comment type="caution">
    <text evidence="1">The sequence shown here is derived from an EMBL/GenBank/DDBJ whole genome shotgun (WGS) entry which is preliminary data.</text>
</comment>
<name>A0A7X0TKX6_9LIST</name>
<dbReference type="AlphaFoldDB" id="A0A7X0TKX6"/>
<gene>
    <name evidence="1" type="ORF">HB759_03915</name>
</gene>
<accession>A0A7X0TKX6</accession>
<evidence type="ECO:0000313" key="2">
    <source>
        <dbReference type="Proteomes" id="UP000532866"/>
    </source>
</evidence>
<organism evidence="1 2">
    <name type="scientific">Listeria booriae</name>
    <dbReference type="NCBI Taxonomy" id="1552123"/>
    <lineage>
        <taxon>Bacteria</taxon>
        <taxon>Bacillati</taxon>
        <taxon>Bacillota</taxon>
        <taxon>Bacilli</taxon>
        <taxon>Bacillales</taxon>
        <taxon>Listeriaceae</taxon>
        <taxon>Listeria</taxon>
    </lineage>
</organism>
<evidence type="ECO:0000313" key="1">
    <source>
        <dbReference type="EMBL" id="MBC1331090.1"/>
    </source>
</evidence>
<dbReference type="Proteomes" id="UP000532866">
    <property type="component" value="Unassembled WGS sequence"/>
</dbReference>
<sequence length="102" mass="12028">MSKFTEEQLISVWRENGFAVGNDDWQDVTLVDETEWDDFGKGATMSVVFSFKKKYYIFSVDRYGSYYQGYEYFVEEDAVEVDLKTETKTIEVRSWVPVEEAE</sequence>
<proteinExistence type="predicted"/>